<evidence type="ECO:0000313" key="2">
    <source>
        <dbReference type="Proteomes" id="UP000054560"/>
    </source>
</evidence>
<protein>
    <submittedName>
        <fullName evidence="1">Uncharacterized protein</fullName>
    </submittedName>
</protein>
<dbReference type="AlphaFoldDB" id="A0A0L0F4Y1"/>
<accession>A0A0L0F4Y1</accession>
<gene>
    <name evidence="1" type="ORF">SARC_15813</name>
</gene>
<keyword evidence="2" id="KW-1185">Reference proteome</keyword>
<evidence type="ECO:0000313" key="1">
    <source>
        <dbReference type="EMBL" id="KNC71649.1"/>
    </source>
</evidence>
<dbReference type="EMBL" id="KQ248383">
    <property type="protein sequence ID" value="KNC71649.1"/>
    <property type="molecule type" value="Genomic_DNA"/>
</dbReference>
<dbReference type="GeneID" id="25916317"/>
<proteinExistence type="predicted"/>
<name>A0A0L0F4Y1_9EUKA</name>
<sequence>MLHYQHITLRMLKGCAIYTLGPMVNAGTALATGKTGTATTAATPAGAAPKKAYSAWDKLVSSGEKILSYPARLSQMD</sequence>
<reference evidence="1 2" key="1">
    <citation type="submission" date="2011-02" db="EMBL/GenBank/DDBJ databases">
        <title>The Genome Sequence of Sphaeroforma arctica JP610.</title>
        <authorList>
            <consortium name="The Broad Institute Genome Sequencing Platform"/>
            <person name="Russ C."/>
            <person name="Cuomo C."/>
            <person name="Young S.K."/>
            <person name="Zeng Q."/>
            <person name="Gargeya S."/>
            <person name="Alvarado L."/>
            <person name="Berlin A."/>
            <person name="Chapman S.B."/>
            <person name="Chen Z."/>
            <person name="Freedman E."/>
            <person name="Gellesch M."/>
            <person name="Goldberg J."/>
            <person name="Griggs A."/>
            <person name="Gujja S."/>
            <person name="Heilman E."/>
            <person name="Heiman D."/>
            <person name="Howarth C."/>
            <person name="Mehta T."/>
            <person name="Neiman D."/>
            <person name="Pearson M."/>
            <person name="Roberts A."/>
            <person name="Saif S."/>
            <person name="Shea T."/>
            <person name="Shenoy N."/>
            <person name="Sisk P."/>
            <person name="Stolte C."/>
            <person name="Sykes S."/>
            <person name="White J."/>
            <person name="Yandava C."/>
            <person name="Burger G."/>
            <person name="Gray M.W."/>
            <person name="Holland P.W.H."/>
            <person name="King N."/>
            <person name="Lang F.B.F."/>
            <person name="Roger A.J."/>
            <person name="Ruiz-Trillo I."/>
            <person name="Haas B."/>
            <person name="Nusbaum C."/>
            <person name="Birren B."/>
        </authorList>
    </citation>
    <scope>NUCLEOTIDE SEQUENCE [LARGE SCALE GENOMIC DNA]</scope>
    <source>
        <strain evidence="1 2">JP610</strain>
    </source>
</reference>
<dbReference type="Proteomes" id="UP000054560">
    <property type="component" value="Unassembled WGS sequence"/>
</dbReference>
<dbReference type="RefSeq" id="XP_014145551.1">
    <property type="nucleotide sequence ID" value="XM_014290076.1"/>
</dbReference>
<organism evidence="1 2">
    <name type="scientific">Sphaeroforma arctica JP610</name>
    <dbReference type="NCBI Taxonomy" id="667725"/>
    <lineage>
        <taxon>Eukaryota</taxon>
        <taxon>Ichthyosporea</taxon>
        <taxon>Ichthyophonida</taxon>
        <taxon>Sphaeroforma</taxon>
    </lineage>
</organism>